<evidence type="ECO:0000256" key="1">
    <source>
        <dbReference type="ARBA" id="ARBA00022536"/>
    </source>
</evidence>
<sequence>MKRFKTNLAWPLKFFDVFVVSLHMVDVRIHCADTVINLRYGTTLEHEKQRLLHHAKTSVMRKAWHRERDLLRLGLPTNKDWSVAEIDEILKLGYANGFDGEYIRDTERYPELCDDPYNIRFMKKQSLN</sequence>
<evidence type="ECO:0000256" key="3">
    <source>
        <dbReference type="ARBA" id="ARBA00023157"/>
    </source>
</evidence>
<keyword evidence="6" id="KW-1185">Reference proteome</keyword>
<gene>
    <name evidence="5" type="ORF">FWK35_00029296</name>
</gene>
<evidence type="ECO:0000313" key="5">
    <source>
        <dbReference type="EMBL" id="KAF0714214.1"/>
    </source>
</evidence>
<dbReference type="Proteomes" id="UP000478052">
    <property type="component" value="Unassembled WGS sequence"/>
</dbReference>
<keyword evidence="2" id="KW-0677">Repeat</keyword>
<dbReference type="PANTHER" id="PTHR11219">
    <property type="entry name" value="TENEURIN AND N-ACETYLGLUCOSAMINE-1-PHOSPHODIESTER ALPHA-N-ACETYLGLUCOSAMINIDASE"/>
    <property type="match status" value="1"/>
</dbReference>
<dbReference type="InterPro" id="IPR028916">
    <property type="entry name" value="Tox-GHH_dom"/>
</dbReference>
<feature type="domain" description="Tox-GHH" evidence="4">
    <location>
        <begin position="46"/>
        <end position="123"/>
    </location>
</feature>
<reference evidence="5 6" key="1">
    <citation type="submission" date="2019-08" db="EMBL/GenBank/DDBJ databases">
        <title>Whole genome of Aphis craccivora.</title>
        <authorList>
            <person name="Voronova N.V."/>
            <person name="Shulinski R.S."/>
            <person name="Bandarenka Y.V."/>
            <person name="Zhorov D.G."/>
            <person name="Warner D."/>
        </authorList>
    </citation>
    <scope>NUCLEOTIDE SEQUENCE [LARGE SCALE GENOMIC DNA]</scope>
    <source>
        <strain evidence="5">180601</strain>
        <tissue evidence="5">Whole Body</tissue>
    </source>
</reference>
<organism evidence="5 6">
    <name type="scientific">Aphis craccivora</name>
    <name type="common">Cowpea aphid</name>
    <dbReference type="NCBI Taxonomy" id="307492"/>
    <lineage>
        <taxon>Eukaryota</taxon>
        <taxon>Metazoa</taxon>
        <taxon>Ecdysozoa</taxon>
        <taxon>Arthropoda</taxon>
        <taxon>Hexapoda</taxon>
        <taxon>Insecta</taxon>
        <taxon>Pterygota</taxon>
        <taxon>Neoptera</taxon>
        <taxon>Paraneoptera</taxon>
        <taxon>Hemiptera</taxon>
        <taxon>Sternorrhyncha</taxon>
        <taxon>Aphidomorpha</taxon>
        <taxon>Aphidoidea</taxon>
        <taxon>Aphididae</taxon>
        <taxon>Aphidini</taxon>
        <taxon>Aphis</taxon>
        <taxon>Aphis</taxon>
    </lineage>
</organism>
<proteinExistence type="predicted"/>
<protein>
    <recommendedName>
        <fullName evidence="4">Tox-GHH domain-containing protein</fullName>
    </recommendedName>
</protein>
<dbReference type="EMBL" id="VUJU01010469">
    <property type="protein sequence ID" value="KAF0714214.1"/>
    <property type="molecule type" value="Genomic_DNA"/>
</dbReference>
<dbReference type="Pfam" id="PF15636">
    <property type="entry name" value="Tox-GHH"/>
    <property type="match status" value="1"/>
</dbReference>
<evidence type="ECO:0000313" key="6">
    <source>
        <dbReference type="Proteomes" id="UP000478052"/>
    </source>
</evidence>
<dbReference type="InterPro" id="IPR051216">
    <property type="entry name" value="Teneurin"/>
</dbReference>
<keyword evidence="3" id="KW-1015">Disulfide bond</keyword>
<dbReference type="AlphaFoldDB" id="A0A6G0VY48"/>
<accession>A0A6G0VY48</accession>
<comment type="caution">
    <text evidence="5">The sequence shown here is derived from an EMBL/GenBank/DDBJ whole genome shotgun (WGS) entry which is preliminary data.</text>
</comment>
<name>A0A6G0VY48_APHCR</name>
<dbReference type="PANTHER" id="PTHR11219:SF69">
    <property type="entry name" value="TENEURIN-A"/>
    <property type="match status" value="1"/>
</dbReference>
<dbReference type="GO" id="GO:0008045">
    <property type="term" value="P:motor neuron axon guidance"/>
    <property type="evidence" value="ECO:0007669"/>
    <property type="project" value="TreeGrafter"/>
</dbReference>
<evidence type="ECO:0000259" key="4">
    <source>
        <dbReference type="Pfam" id="PF15636"/>
    </source>
</evidence>
<evidence type="ECO:0000256" key="2">
    <source>
        <dbReference type="ARBA" id="ARBA00022737"/>
    </source>
</evidence>
<keyword evidence="1" id="KW-0245">EGF-like domain</keyword>
<dbReference type="OrthoDB" id="442731at2759"/>